<dbReference type="Gramene" id="OB09G12140.1">
    <property type="protein sequence ID" value="OB09G12140.1"/>
    <property type="gene ID" value="OB09G12140"/>
</dbReference>
<evidence type="ECO:0000313" key="3">
    <source>
        <dbReference type="Proteomes" id="UP000006038"/>
    </source>
</evidence>
<dbReference type="EnsemblPlants" id="OB09G12140.1">
    <property type="protein sequence ID" value="OB09G12140.1"/>
    <property type="gene ID" value="OB09G12140"/>
</dbReference>
<accession>J3MW35</accession>
<evidence type="ECO:0000256" key="1">
    <source>
        <dbReference type="SAM" id="MobiDB-lite"/>
    </source>
</evidence>
<reference evidence="2" key="1">
    <citation type="journal article" date="2013" name="Nat. Commun.">
        <title>Whole-genome sequencing of Oryza brachyantha reveals mechanisms underlying Oryza genome evolution.</title>
        <authorList>
            <person name="Chen J."/>
            <person name="Huang Q."/>
            <person name="Gao D."/>
            <person name="Wang J."/>
            <person name="Lang Y."/>
            <person name="Liu T."/>
            <person name="Li B."/>
            <person name="Bai Z."/>
            <person name="Luis Goicoechea J."/>
            <person name="Liang C."/>
            <person name="Chen C."/>
            <person name="Zhang W."/>
            <person name="Sun S."/>
            <person name="Liao Y."/>
            <person name="Zhang X."/>
            <person name="Yang L."/>
            <person name="Song C."/>
            <person name="Wang M."/>
            <person name="Shi J."/>
            <person name="Liu G."/>
            <person name="Liu J."/>
            <person name="Zhou H."/>
            <person name="Zhou W."/>
            <person name="Yu Q."/>
            <person name="An N."/>
            <person name="Chen Y."/>
            <person name="Cai Q."/>
            <person name="Wang B."/>
            <person name="Liu B."/>
            <person name="Min J."/>
            <person name="Huang Y."/>
            <person name="Wu H."/>
            <person name="Li Z."/>
            <person name="Zhang Y."/>
            <person name="Yin Y."/>
            <person name="Song W."/>
            <person name="Jiang J."/>
            <person name="Jackson S.A."/>
            <person name="Wing R.A."/>
            <person name="Wang J."/>
            <person name="Chen M."/>
        </authorList>
    </citation>
    <scope>NUCLEOTIDE SEQUENCE [LARGE SCALE GENOMIC DNA]</scope>
    <source>
        <strain evidence="2">cv. IRGC 101232</strain>
    </source>
</reference>
<dbReference type="AlphaFoldDB" id="J3MW35"/>
<keyword evidence="3" id="KW-1185">Reference proteome</keyword>
<dbReference type="STRING" id="4533.J3MW35"/>
<proteinExistence type="predicted"/>
<feature type="compositionally biased region" description="Basic and acidic residues" evidence="1">
    <location>
        <begin position="7"/>
        <end position="26"/>
    </location>
</feature>
<protein>
    <submittedName>
        <fullName evidence="2">Uncharacterized protein</fullName>
    </submittedName>
</protein>
<feature type="region of interest" description="Disordered" evidence="1">
    <location>
        <begin position="1"/>
        <end position="66"/>
    </location>
</feature>
<sequence>MAQEETSVEKTRRENERLRKDLDEQRAAATDKMTSASTVAAAAGRRSSGWRSPEMAGDRKAVDAGR</sequence>
<reference evidence="2" key="2">
    <citation type="submission" date="2013-04" db="UniProtKB">
        <authorList>
            <consortium name="EnsemblPlants"/>
        </authorList>
    </citation>
    <scope>IDENTIFICATION</scope>
</reference>
<organism evidence="2">
    <name type="scientific">Oryza brachyantha</name>
    <name type="common">malo sina</name>
    <dbReference type="NCBI Taxonomy" id="4533"/>
    <lineage>
        <taxon>Eukaryota</taxon>
        <taxon>Viridiplantae</taxon>
        <taxon>Streptophyta</taxon>
        <taxon>Embryophyta</taxon>
        <taxon>Tracheophyta</taxon>
        <taxon>Spermatophyta</taxon>
        <taxon>Magnoliopsida</taxon>
        <taxon>Liliopsida</taxon>
        <taxon>Poales</taxon>
        <taxon>Poaceae</taxon>
        <taxon>BOP clade</taxon>
        <taxon>Oryzoideae</taxon>
        <taxon>Oryzeae</taxon>
        <taxon>Oryzinae</taxon>
        <taxon>Oryza</taxon>
    </lineage>
</organism>
<dbReference type="Proteomes" id="UP000006038">
    <property type="component" value="Chromosome 9"/>
</dbReference>
<dbReference type="HOGENOM" id="CLU_2835271_0_0_1"/>
<feature type="compositionally biased region" description="Basic and acidic residues" evidence="1">
    <location>
        <begin position="56"/>
        <end position="66"/>
    </location>
</feature>
<feature type="compositionally biased region" description="Low complexity" evidence="1">
    <location>
        <begin position="34"/>
        <end position="52"/>
    </location>
</feature>
<evidence type="ECO:0000313" key="2">
    <source>
        <dbReference type="EnsemblPlants" id="OB09G12140.1"/>
    </source>
</evidence>
<name>J3MW35_ORYBR</name>